<feature type="transmembrane region" description="Helical" evidence="1">
    <location>
        <begin position="460"/>
        <end position="485"/>
    </location>
</feature>
<dbReference type="Pfam" id="PF07697">
    <property type="entry name" value="7TMR-HDED"/>
    <property type="match status" value="1"/>
</dbReference>
<accession>A0A5C1QHT3</accession>
<dbReference type="SMART" id="SM00471">
    <property type="entry name" value="HDc"/>
    <property type="match status" value="1"/>
</dbReference>
<sequence>MNKNIRINFLEHTLVKDNSTMNRKILIMYYFIIVLTILILTQFDKIFLRESFYNYKEGDIVTEDVILEKPLTFINQEATEKKMKLAMDLILPIYVVKDDISNRVLKSFDDFHMSISGIENEEEFSKILESMESTYPGIQYLQHLRTLDTARLSLMLSGARDSIETIMQTGLFSHLNESRSGATGLLEVIHSDLGEKTTQMVENTILIDNWQDTVRDYLSYYDYSQGEAKFIEMIVYYFLEPNCFFSSELTDLKKQEVLKTMTPVWIYLDTGDKLLIKDTVITSLELAKINAFLDMKGRISINAIAAPFFYTLLIFIFLFVLLIAFPGTAGLLENPNLIFFLSWFHLTVTLLLFRFLSVPGGVPVVFFMPTALVSIILSLLRNRRETIIFVLIQSVLVFFVLNFNSQALYFTLFSGLGSCLVVEGAEKRIDLIKGGVFIALVQILLALLMMIIIPAPLKIVFFSILVAGINGIISGFLSLTVLPLFEHILNPCTTFRLQELSDLNTPIIKRMLALAPGTYSHSINIANLAETGCRNIGANALLARVGSYYHDIGKIDQAKYFSENQKEYNKHDDMKTTLSVAVIKSHVKIGIETAKKMNLPKGVIDIIAQHHGTSVIEYFYQQAVKEKGVENVSLEDYSHNGPRPQTKEAAVVMLADMAEAATRSMVKPTVNKLEKFLWDLIMVRFKDGELNECGMTLQELEVVKSSFVHVLTGHYHNRIEYPDRAERN</sequence>
<dbReference type="CDD" id="cd00077">
    <property type="entry name" value="HDc"/>
    <property type="match status" value="1"/>
</dbReference>
<dbReference type="Pfam" id="PF07698">
    <property type="entry name" value="7TM-7TMR_HD"/>
    <property type="match status" value="1"/>
</dbReference>
<dbReference type="Proteomes" id="UP000324209">
    <property type="component" value="Chromosome"/>
</dbReference>
<evidence type="ECO:0000313" key="3">
    <source>
        <dbReference type="EMBL" id="QEN07705.1"/>
    </source>
</evidence>
<feature type="transmembrane region" description="Helical" evidence="1">
    <location>
        <begin position="387"/>
        <end position="411"/>
    </location>
</feature>
<dbReference type="KEGG" id="ock:EXM22_06770"/>
<dbReference type="InterPro" id="IPR006674">
    <property type="entry name" value="HD_domain"/>
</dbReference>
<keyword evidence="1" id="KW-0472">Membrane</keyword>
<dbReference type="PANTHER" id="PTHR36442">
    <property type="entry name" value="CYCLIC-DI-AMP PHOSPHODIESTERASE PGPH"/>
    <property type="match status" value="1"/>
</dbReference>
<protein>
    <submittedName>
        <fullName evidence="3">HDIG domain-containing protein</fullName>
    </submittedName>
</protein>
<reference evidence="3 4" key="1">
    <citation type="submission" date="2019-02" db="EMBL/GenBank/DDBJ databases">
        <title>Complete Genome Sequence and Methylome Analysis of free living Spirochaetas.</title>
        <authorList>
            <person name="Fomenkov A."/>
            <person name="Dubinina G."/>
            <person name="Leshcheva N."/>
            <person name="Mikheeva N."/>
            <person name="Grabovich M."/>
            <person name="Vincze T."/>
            <person name="Roberts R.J."/>
        </authorList>
    </citation>
    <scope>NUCLEOTIDE SEQUENCE [LARGE SCALE GENOMIC DNA]</scope>
    <source>
        <strain evidence="3 4">K2</strain>
    </source>
</reference>
<feature type="transmembrane region" description="Helical" evidence="1">
    <location>
        <begin position="362"/>
        <end position="380"/>
    </location>
</feature>
<organism evidence="3 4">
    <name type="scientific">Oceanispirochaeta crateris</name>
    <dbReference type="NCBI Taxonomy" id="2518645"/>
    <lineage>
        <taxon>Bacteria</taxon>
        <taxon>Pseudomonadati</taxon>
        <taxon>Spirochaetota</taxon>
        <taxon>Spirochaetia</taxon>
        <taxon>Spirochaetales</taxon>
        <taxon>Spirochaetaceae</taxon>
        <taxon>Oceanispirochaeta</taxon>
    </lineage>
</organism>
<dbReference type="Gene3D" id="1.10.3210.10">
    <property type="entry name" value="Hypothetical protein af1432"/>
    <property type="match status" value="1"/>
</dbReference>
<feature type="transmembrane region" description="Helical" evidence="1">
    <location>
        <begin position="337"/>
        <end position="356"/>
    </location>
</feature>
<dbReference type="InterPro" id="IPR011621">
    <property type="entry name" value="Metal-dep_PHydrolase_7TM_intra"/>
</dbReference>
<dbReference type="SUPFAM" id="SSF109604">
    <property type="entry name" value="HD-domain/PDEase-like"/>
    <property type="match status" value="1"/>
</dbReference>
<feature type="transmembrane region" description="Helical" evidence="1">
    <location>
        <begin position="304"/>
        <end position="325"/>
    </location>
</feature>
<feature type="transmembrane region" description="Helical" evidence="1">
    <location>
        <begin position="26"/>
        <end position="43"/>
    </location>
</feature>
<feature type="transmembrane region" description="Helical" evidence="1">
    <location>
        <begin position="431"/>
        <end position="453"/>
    </location>
</feature>
<evidence type="ECO:0000259" key="2">
    <source>
        <dbReference type="SMART" id="SM00471"/>
    </source>
</evidence>
<dbReference type="OrthoDB" id="9806952at2"/>
<keyword evidence="1" id="KW-1133">Transmembrane helix</keyword>
<dbReference type="InterPro" id="IPR052722">
    <property type="entry name" value="PgpH_phosphodiesterase"/>
</dbReference>
<dbReference type="Pfam" id="PF01966">
    <property type="entry name" value="HD"/>
    <property type="match status" value="1"/>
</dbReference>
<dbReference type="AlphaFoldDB" id="A0A5C1QHT3"/>
<evidence type="ECO:0000256" key="1">
    <source>
        <dbReference type="SAM" id="Phobius"/>
    </source>
</evidence>
<evidence type="ECO:0000313" key="4">
    <source>
        <dbReference type="Proteomes" id="UP000324209"/>
    </source>
</evidence>
<dbReference type="InterPro" id="IPR006675">
    <property type="entry name" value="HDIG_dom"/>
</dbReference>
<proteinExistence type="predicted"/>
<dbReference type="EMBL" id="CP036150">
    <property type="protein sequence ID" value="QEN07705.1"/>
    <property type="molecule type" value="Genomic_DNA"/>
</dbReference>
<dbReference type="NCBIfam" id="TIGR00277">
    <property type="entry name" value="HDIG"/>
    <property type="match status" value="1"/>
</dbReference>
<keyword evidence="1" id="KW-0812">Transmembrane</keyword>
<gene>
    <name evidence="3" type="ORF">EXM22_06770</name>
</gene>
<dbReference type="PANTHER" id="PTHR36442:SF1">
    <property type="entry name" value="CYCLIC-DI-AMP PHOSPHODIESTERASE PGPH"/>
    <property type="match status" value="1"/>
</dbReference>
<name>A0A5C1QHT3_9SPIO</name>
<dbReference type="InterPro" id="IPR011624">
    <property type="entry name" value="Metal-dep_PHydrolase_7TM_extra"/>
</dbReference>
<keyword evidence="4" id="KW-1185">Reference proteome</keyword>
<feature type="domain" description="HD/PDEase" evidence="2">
    <location>
        <begin position="514"/>
        <end position="670"/>
    </location>
</feature>
<dbReference type="InterPro" id="IPR003607">
    <property type="entry name" value="HD/PDEase_dom"/>
</dbReference>